<accession>A0A8J2KW14</accession>
<proteinExistence type="predicted"/>
<protein>
    <recommendedName>
        <fullName evidence="4">Lipoprotein</fullName>
    </recommendedName>
</protein>
<organism evidence="2 3">
    <name type="scientific">Allacma fusca</name>
    <dbReference type="NCBI Taxonomy" id="39272"/>
    <lineage>
        <taxon>Eukaryota</taxon>
        <taxon>Metazoa</taxon>
        <taxon>Ecdysozoa</taxon>
        <taxon>Arthropoda</taxon>
        <taxon>Hexapoda</taxon>
        <taxon>Collembola</taxon>
        <taxon>Symphypleona</taxon>
        <taxon>Sminthuridae</taxon>
        <taxon>Allacma</taxon>
    </lineage>
</organism>
<evidence type="ECO:0000313" key="3">
    <source>
        <dbReference type="Proteomes" id="UP000708208"/>
    </source>
</evidence>
<sequence>MTKVKLQGNKAFSYSLIFILMCGTITCAEVSMKNETSPDTTLRTFNQSKDSSEEDMTQVTITTAIIQTASALLNTNNVNVNAVESENEIEDSGEVTIMETPQCNKITSIRDNLYQAWLATPKLSFRIPVPTLEGISIVPPSFDLFDLKKMLIGEYKIY</sequence>
<reference evidence="2" key="1">
    <citation type="submission" date="2021-06" db="EMBL/GenBank/DDBJ databases">
        <authorList>
            <person name="Hodson N. C."/>
            <person name="Mongue J. A."/>
            <person name="Jaron S. K."/>
        </authorList>
    </citation>
    <scope>NUCLEOTIDE SEQUENCE</scope>
</reference>
<dbReference type="EMBL" id="CAJVCH010526620">
    <property type="protein sequence ID" value="CAG7822526.1"/>
    <property type="molecule type" value="Genomic_DNA"/>
</dbReference>
<feature type="chain" id="PRO_5035191180" description="Lipoprotein" evidence="1">
    <location>
        <begin position="28"/>
        <end position="158"/>
    </location>
</feature>
<name>A0A8J2KW14_9HEXA</name>
<evidence type="ECO:0008006" key="4">
    <source>
        <dbReference type="Google" id="ProtNLM"/>
    </source>
</evidence>
<evidence type="ECO:0000256" key="1">
    <source>
        <dbReference type="SAM" id="SignalP"/>
    </source>
</evidence>
<dbReference type="AlphaFoldDB" id="A0A8J2KW14"/>
<keyword evidence="1" id="KW-0732">Signal</keyword>
<dbReference type="Proteomes" id="UP000708208">
    <property type="component" value="Unassembled WGS sequence"/>
</dbReference>
<evidence type="ECO:0000313" key="2">
    <source>
        <dbReference type="EMBL" id="CAG7822526.1"/>
    </source>
</evidence>
<gene>
    <name evidence="2" type="ORF">AFUS01_LOCUS32794</name>
</gene>
<keyword evidence="3" id="KW-1185">Reference proteome</keyword>
<comment type="caution">
    <text evidence="2">The sequence shown here is derived from an EMBL/GenBank/DDBJ whole genome shotgun (WGS) entry which is preliminary data.</text>
</comment>
<feature type="signal peptide" evidence="1">
    <location>
        <begin position="1"/>
        <end position="27"/>
    </location>
</feature>